<dbReference type="PANTHER" id="PTHR42939">
    <property type="entry name" value="ABC TRANSPORTER ATP-BINDING PROTEIN ALBC-RELATED"/>
    <property type="match status" value="1"/>
</dbReference>
<dbReference type="EMBL" id="CAATIS010000002">
    <property type="protein sequence ID" value="VNQ81912.1"/>
    <property type="molecule type" value="Genomic_DNA"/>
</dbReference>
<dbReference type="AlphaFoldDB" id="A0A4J2FUL3"/>
<keyword evidence="3 5" id="KW-0067">ATP-binding</keyword>
<feature type="domain" description="ATPase AAA-type core" evidence="4">
    <location>
        <begin position="12"/>
        <end position="74"/>
    </location>
</feature>
<evidence type="ECO:0000256" key="2">
    <source>
        <dbReference type="ARBA" id="ARBA00022741"/>
    </source>
</evidence>
<dbReference type="GO" id="GO:0005524">
    <property type="term" value="F:ATP binding"/>
    <property type="evidence" value="ECO:0007669"/>
    <property type="project" value="UniProtKB-KW"/>
</dbReference>
<organism evidence="5">
    <name type="scientific">Streptococcus pneumoniae</name>
    <dbReference type="NCBI Taxonomy" id="1313"/>
    <lineage>
        <taxon>Bacteria</taxon>
        <taxon>Bacillati</taxon>
        <taxon>Bacillota</taxon>
        <taxon>Bacilli</taxon>
        <taxon>Lactobacillales</taxon>
        <taxon>Streptococcaceae</taxon>
        <taxon>Streptococcus</taxon>
    </lineage>
</organism>
<name>A0A4J2FUL3_STREE</name>
<evidence type="ECO:0000259" key="4">
    <source>
        <dbReference type="Pfam" id="PF13304"/>
    </source>
</evidence>
<keyword evidence="1" id="KW-0813">Transport</keyword>
<accession>A0A4J2FUL3</accession>
<dbReference type="InterPro" id="IPR051782">
    <property type="entry name" value="ABC_Transporter_VariousFunc"/>
</dbReference>
<sequence length="133" mass="14964">MNVFDFAENRYQVIETLSHGMRQKVFVIGALLSDPDIWVLDEPLTGLDPQAAFDLKQMMKEHAQKGKTVLFSTHVLEVAEQVCDRIAILKKGHLIYCGSVENLRKDHPDQSLESIYLSLAGRKEEVADASQGH</sequence>
<dbReference type="PANTHER" id="PTHR42939:SF1">
    <property type="entry name" value="ABC TRANSPORTER ATP-BINDING PROTEIN ALBC-RELATED"/>
    <property type="match status" value="1"/>
</dbReference>
<dbReference type="InterPro" id="IPR003959">
    <property type="entry name" value="ATPase_AAA_core"/>
</dbReference>
<dbReference type="GO" id="GO:0016887">
    <property type="term" value="F:ATP hydrolysis activity"/>
    <property type="evidence" value="ECO:0007669"/>
    <property type="project" value="InterPro"/>
</dbReference>
<evidence type="ECO:0000313" key="5">
    <source>
        <dbReference type="EMBL" id="VNQ81912.1"/>
    </source>
</evidence>
<dbReference type="SUPFAM" id="SSF52540">
    <property type="entry name" value="P-loop containing nucleoside triphosphate hydrolases"/>
    <property type="match status" value="1"/>
</dbReference>
<gene>
    <name evidence="5" type="primary">ecsA_4</name>
    <name evidence="5" type="ORF">SAMEA3206932_00516</name>
</gene>
<keyword evidence="2" id="KW-0547">Nucleotide-binding</keyword>
<dbReference type="Pfam" id="PF13304">
    <property type="entry name" value="AAA_21"/>
    <property type="match status" value="1"/>
</dbReference>
<evidence type="ECO:0000256" key="3">
    <source>
        <dbReference type="ARBA" id="ARBA00022840"/>
    </source>
</evidence>
<protein>
    <submittedName>
        <fullName evidence="5">ABC transporter ATP-binding protein</fullName>
    </submittedName>
</protein>
<dbReference type="Gene3D" id="3.40.50.300">
    <property type="entry name" value="P-loop containing nucleotide triphosphate hydrolases"/>
    <property type="match status" value="1"/>
</dbReference>
<evidence type="ECO:0000256" key="1">
    <source>
        <dbReference type="ARBA" id="ARBA00022448"/>
    </source>
</evidence>
<dbReference type="InterPro" id="IPR027417">
    <property type="entry name" value="P-loop_NTPase"/>
</dbReference>
<reference evidence="5" key="1">
    <citation type="submission" date="2019-04" db="EMBL/GenBank/DDBJ databases">
        <authorList>
            <consortium name="Pathogen Informatics"/>
        </authorList>
    </citation>
    <scope>NUCLEOTIDE SEQUENCE</scope>
    <source>
        <strain evidence="5">GPSC51</strain>
    </source>
</reference>
<proteinExistence type="predicted"/>